<name>A0ACD3B0Z7_9AGAR</name>
<evidence type="ECO:0000313" key="2">
    <source>
        <dbReference type="Proteomes" id="UP000308600"/>
    </source>
</evidence>
<organism evidence="1 2">
    <name type="scientific">Pluteus cervinus</name>
    <dbReference type="NCBI Taxonomy" id="181527"/>
    <lineage>
        <taxon>Eukaryota</taxon>
        <taxon>Fungi</taxon>
        <taxon>Dikarya</taxon>
        <taxon>Basidiomycota</taxon>
        <taxon>Agaricomycotina</taxon>
        <taxon>Agaricomycetes</taxon>
        <taxon>Agaricomycetidae</taxon>
        <taxon>Agaricales</taxon>
        <taxon>Pluteineae</taxon>
        <taxon>Pluteaceae</taxon>
        <taxon>Pluteus</taxon>
    </lineage>
</organism>
<dbReference type="EMBL" id="ML208294">
    <property type="protein sequence ID" value="TFK71698.1"/>
    <property type="molecule type" value="Genomic_DNA"/>
</dbReference>
<sequence length="190" mass="21187">MVLGWWRKTGLSAVPSSRLSAQDAIPIESKRVTRISFYFISVFWPCSGKITPNVTNQRSEEVVHLQHTSQHVHIDAHKHPQAIDLLPCSSISSSALSVVASRNCAQNSSSIPKVQIHSKKSIALPHNTFIVHRASRQVDRPDGPLHLQSPGSRTTASEPDPARHTQALRFPVTTRQTSLFYPQFCVSYFQ</sequence>
<gene>
    <name evidence="1" type="ORF">BDN72DRAFT_414495</name>
</gene>
<accession>A0ACD3B0Z7</accession>
<evidence type="ECO:0000313" key="1">
    <source>
        <dbReference type="EMBL" id="TFK71698.1"/>
    </source>
</evidence>
<protein>
    <submittedName>
        <fullName evidence="1">Uncharacterized protein</fullName>
    </submittedName>
</protein>
<keyword evidence="2" id="KW-1185">Reference proteome</keyword>
<proteinExistence type="predicted"/>
<dbReference type="Proteomes" id="UP000308600">
    <property type="component" value="Unassembled WGS sequence"/>
</dbReference>
<reference evidence="1 2" key="1">
    <citation type="journal article" date="2019" name="Nat. Ecol. Evol.">
        <title>Megaphylogeny resolves global patterns of mushroom evolution.</title>
        <authorList>
            <person name="Varga T."/>
            <person name="Krizsan K."/>
            <person name="Foldi C."/>
            <person name="Dima B."/>
            <person name="Sanchez-Garcia M."/>
            <person name="Sanchez-Ramirez S."/>
            <person name="Szollosi G.J."/>
            <person name="Szarkandi J.G."/>
            <person name="Papp V."/>
            <person name="Albert L."/>
            <person name="Andreopoulos W."/>
            <person name="Angelini C."/>
            <person name="Antonin V."/>
            <person name="Barry K.W."/>
            <person name="Bougher N.L."/>
            <person name="Buchanan P."/>
            <person name="Buyck B."/>
            <person name="Bense V."/>
            <person name="Catcheside P."/>
            <person name="Chovatia M."/>
            <person name="Cooper J."/>
            <person name="Damon W."/>
            <person name="Desjardin D."/>
            <person name="Finy P."/>
            <person name="Geml J."/>
            <person name="Haridas S."/>
            <person name="Hughes K."/>
            <person name="Justo A."/>
            <person name="Karasinski D."/>
            <person name="Kautmanova I."/>
            <person name="Kiss B."/>
            <person name="Kocsube S."/>
            <person name="Kotiranta H."/>
            <person name="LaButti K.M."/>
            <person name="Lechner B.E."/>
            <person name="Liimatainen K."/>
            <person name="Lipzen A."/>
            <person name="Lukacs Z."/>
            <person name="Mihaltcheva S."/>
            <person name="Morgado L.N."/>
            <person name="Niskanen T."/>
            <person name="Noordeloos M.E."/>
            <person name="Ohm R.A."/>
            <person name="Ortiz-Santana B."/>
            <person name="Ovrebo C."/>
            <person name="Racz N."/>
            <person name="Riley R."/>
            <person name="Savchenko A."/>
            <person name="Shiryaev A."/>
            <person name="Soop K."/>
            <person name="Spirin V."/>
            <person name="Szebenyi C."/>
            <person name="Tomsovsky M."/>
            <person name="Tulloss R.E."/>
            <person name="Uehling J."/>
            <person name="Grigoriev I.V."/>
            <person name="Vagvolgyi C."/>
            <person name="Papp T."/>
            <person name="Martin F.M."/>
            <person name="Miettinen O."/>
            <person name="Hibbett D.S."/>
            <person name="Nagy L.G."/>
        </authorList>
    </citation>
    <scope>NUCLEOTIDE SEQUENCE [LARGE SCALE GENOMIC DNA]</scope>
    <source>
        <strain evidence="1 2">NL-1719</strain>
    </source>
</reference>